<dbReference type="Proteomes" id="UP000535543">
    <property type="component" value="Unassembled WGS sequence"/>
</dbReference>
<dbReference type="AlphaFoldDB" id="A0A848KCT2"/>
<sequence length="207" mass="23528">MGIMSVLHRQRPAATEVDDATIANASLTFTVRRTFDASVEAVWEAIDDDHAWEWLPFPGVGVRYDSPERGVGVIREMGSVHGIVRALWVERERFWRYEPQERITFGVVSGTWIQYLLVREYAENMEFAPNSSGGTDVKWDVAVTLRLPLRFTKYAPAVWRLAYREVGLGLLMQRRVAAVEALREPPTQTTNGHRPSRLTKASAGERK</sequence>
<dbReference type="InterPro" id="IPR019587">
    <property type="entry name" value="Polyketide_cyclase/dehydratase"/>
</dbReference>
<accession>A0A848KCT2</accession>
<proteinExistence type="predicted"/>
<keyword evidence="3" id="KW-1185">Reference proteome</keyword>
<organism evidence="2 3">
    <name type="scientific">Antrihabitans stalactiti</name>
    <dbReference type="NCBI Taxonomy" id="2584121"/>
    <lineage>
        <taxon>Bacteria</taxon>
        <taxon>Bacillati</taxon>
        <taxon>Actinomycetota</taxon>
        <taxon>Actinomycetes</taxon>
        <taxon>Mycobacteriales</taxon>
        <taxon>Nocardiaceae</taxon>
        <taxon>Antrihabitans</taxon>
    </lineage>
</organism>
<gene>
    <name evidence="2" type="ORF">FGL95_10780</name>
</gene>
<reference evidence="2 3" key="1">
    <citation type="submission" date="2019-05" db="EMBL/GenBank/DDBJ databases">
        <authorList>
            <person name="Lee S.D."/>
        </authorList>
    </citation>
    <scope>NUCLEOTIDE SEQUENCE [LARGE SCALE GENOMIC DNA]</scope>
    <source>
        <strain evidence="2 3">YC2-7</strain>
    </source>
</reference>
<reference evidence="2 3" key="2">
    <citation type="submission" date="2020-06" db="EMBL/GenBank/DDBJ databases">
        <title>Antribacter stalactiti gen. nov., sp. nov., a new member of the family Nacardiaceae isolated from a cave.</title>
        <authorList>
            <person name="Kim I.S."/>
        </authorList>
    </citation>
    <scope>NUCLEOTIDE SEQUENCE [LARGE SCALE GENOMIC DNA]</scope>
    <source>
        <strain evidence="2 3">YC2-7</strain>
    </source>
</reference>
<evidence type="ECO:0000313" key="3">
    <source>
        <dbReference type="Proteomes" id="UP000535543"/>
    </source>
</evidence>
<name>A0A848KCT2_9NOCA</name>
<evidence type="ECO:0000313" key="2">
    <source>
        <dbReference type="EMBL" id="NMN95516.1"/>
    </source>
</evidence>
<dbReference type="Pfam" id="PF10604">
    <property type="entry name" value="Polyketide_cyc2"/>
    <property type="match status" value="1"/>
</dbReference>
<dbReference type="CDD" id="cd07821">
    <property type="entry name" value="PYR_PYL_RCAR_like"/>
    <property type="match status" value="1"/>
</dbReference>
<dbReference type="SUPFAM" id="SSF55961">
    <property type="entry name" value="Bet v1-like"/>
    <property type="match status" value="1"/>
</dbReference>
<evidence type="ECO:0000256" key="1">
    <source>
        <dbReference type="SAM" id="MobiDB-lite"/>
    </source>
</evidence>
<dbReference type="RefSeq" id="WP_169586461.1">
    <property type="nucleotide sequence ID" value="NZ_VCQU01000003.1"/>
</dbReference>
<dbReference type="InterPro" id="IPR023393">
    <property type="entry name" value="START-like_dom_sf"/>
</dbReference>
<dbReference type="Gene3D" id="3.30.530.20">
    <property type="match status" value="1"/>
</dbReference>
<comment type="caution">
    <text evidence="2">The sequence shown here is derived from an EMBL/GenBank/DDBJ whole genome shotgun (WGS) entry which is preliminary data.</text>
</comment>
<dbReference type="EMBL" id="VCQU01000003">
    <property type="protein sequence ID" value="NMN95516.1"/>
    <property type="molecule type" value="Genomic_DNA"/>
</dbReference>
<protein>
    <submittedName>
        <fullName evidence="2">SRPBCC family protein</fullName>
    </submittedName>
</protein>
<feature type="region of interest" description="Disordered" evidence="1">
    <location>
        <begin position="182"/>
        <end position="207"/>
    </location>
</feature>